<name>A0A5C6M946_9PLAN</name>
<protein>
    <submittedName>
        <fullName evidence="1">Uncharacterized protein</fullName>
    </submittedName>
</protein>
<dbReference type="AlphaFoldDB" id="A0A5C6M946"/>
<comment type="caution">
    <text evidence="1">The sequence shown here is derived from an EMBL/GenBank/DDBJ whole genome shotgun (WGS) entry which is preliminary data.</text>
</comment>
<gene>
    <name evidence="1" type="ORF">E3A20_06230</name>
</gene>
<sequence>MTTQSQQILEDDSVARLTAIGYAKVDVTEETSILANLTARLEACNSFSMTAREFNKLL</sequence>
<dbReference type="EMBL" id="SRHE01000081">
    <property type="protein sequence ID" value="TWW10729.1"/>
    <property type="molecule type" value="Genomic_DNA"/>
</dbReference>
<reference evidence="1 2" key="1">
    <citation type="submission" date="2019-08" db="EMBL/GenBank/DDBJ databases">
        <title>100 year-old enigma solved: identification of Planctomyces bekefii, the type genus and species of the phylum Planctomycetes.</title>
        <authorList>
            <person name="Svetlana D.N."/>
            <person name="Overmann J."/>
        </authorList>
    </citation>
    <scope>NUCLEOTIDE SEQUENCE [LARGE SCALE GENOMIC DNA]</scope>
    <source>
        <strain evidence="1">Phe10_nw2017</strain>
    </source>
</reference>
<keyword evidence="2" id="KW-1185">Reference proteome</keyword>
<reference evidence="1 2" key="2">
    <citation type="submission" date="2019-08" db="EMBL/GenBank/DDBJ databases">
        <authorList>
            <person name="Henke P."/>
        </authorList>
    </citation>
    <scope>NUCLEOTIDE SEQUENCE [LARGE SCALE GENOMIC DNA]</scope>
    <source>
        <strain evidence="1">Phe10_nw2017</strain>
    </source>
</reference>
<evidence type="ECO:0000313" key="1">
    <source>
        <dbReference type="EMBL" id="TWW10729.1"/>
    </source>
</evidence>
<evidence type="ECO:0000313" key="2">
    <source>
        <dbReference type="Proteomes" id="UP000321083"/>
    </source>
</evidence>
<proteinExistence type="predicted"/>
<accession>A0A5C6M946</accession>
<organism evidence="1 2">
    <name type="scientific">Planctomyces bekefii</name>
    <dbReference type="NCBI Taxonomy" id="1653850"/>
    <lineage>
        <taxon>Bacteria</taxon>
        <taxon>Pseudomonadati</taxon>
        <taxon>Planctomycetota</taxon>
        <taxon>Planctomycetia</taxon>
        <taxon>Planctomycetales</taxon>
        <taxon>Planctomycetaceae</taxon>
        <taxon>Planctomyces</taxon>
    </lineage>
</organism>
<dbReference type="Proteomes" id="UP000321083">
    <property type="component" value="Unassembled WGS sequence"/>
</dbReference>